<evidence type="ECO:0000313" key="3">
    <source>
        <dbReference type="Proteomes" id="UP000334990"/>
    </source>
</evidence>
<organism evidence="2 3">
    <name type="scientific">Acrocarpospora corrugata</name>
    <dbReference type="NCBI Taxonomy" id="35763"/>
    <lineage>
        <taxon>Bacteria</taxon>
        <taxon>Bacillati</taxon>
        <taxon>Actinomycetota</taxon>
        <taxon>Actinomycetes</taxon>
        <taxon>Streptosporangiales</taxon>
        <taxon>Streptosporangiaceae</taxon>
        <taxon>Acrocarpospora</taxon>
    </lineage>
</organism>
<dbReference type="Pfam" id="PF01370">
    <property type="entry name" value="Epimerase"/>
    <property type="match status" value="1"/>
</dbReference>
<reference evidence="2 3" key="1">
    <citation type="submission" date="2019-10" db="EMBL/GenBank/DDBJ databases">
        <title>Whole genome shotgun sequence of Acrocarpospora corrugata NBRC 13972.</title>
        <authorList>
            <person name="Ichikawa N."/>
            <person name="Kimura A."/>
            <person name="Kitahashi Y."/>
            <person name="Komaki H."/>
            <person name="Oguchi A."/>
        </authorList>
    </citation>
    <scope>NUCLEOTIDE SEQUENCE [LARGE SCALE GENOMIC DNA]</scope>
    <source>
        <strain evidence="2 3">NBRC 13972</strain>
    </source>
</reference>
<dbReference type="Proteomes" id="UP000334990">
    <property type="component" value="Unassembled WGS sequence"/>
</dbReference>
<evidence type="ECO:0000313" key="2">
    <source>
        <dbReference type="EMBL" id="GES01818.1"/>
    </source>
</evidence>
<dbReference type="SUPFAM" id="SSF51735">
    <property type="entry name" value="NAD(P)-binding Rossmann-fold domains"/>
    <property type="match status" value="1"/>
</dbReference>
<feature type="domain" description="NAD-dependent epimerase/dehydratase" evidence="1">
    <location>
        <begin position="6"/>
        <end position="205"/>
    </location>
</feature>
<accession>A0A5M3W5K3</accession>
<dbReference type="InterPro" id="IPR036291">
    <property type="entry name" value="NAD(P)-bd_dom_sf"/>
</dbReference>
<protein>
    <submittedName>
        <fullName evidence="2">NAD-dependent epimerase</fullName>
    </submittedName>
</protein>
<gene>
    <name evidence="2" type="ORF">Acor_38830</name>
</gene>
<dbReference type="InterPro" id="IPR001509">
    <property type="entry name" value="Epimerase_deHydtase"/>
</dbReference>
<proteinExistence type="predicted"/>
<name>A0A5M3W5K3_9ACTN</name>
<dbReference type="AlphaFoldDB" id="A0A5M3W5K3"/>
<sequence>MGKHVVIGAGQVGRQLAQLLHDQGHEVVQITRSGSGAEPVTKIAADAADFGALSRAAKGADVLYNCVNPQYHRWPTDWPPMADAMLRTAESTGAGYVILGNLYSYGPVDGPMTEDLPLASTGTKAKVRAEMWRQALAAHEAGRVRTTEIRGSDYFGPGSTNQGFLSPYVIIPAGAGKRVTVLSDPDIPHAWTYLPDVARALAIAGSDERAYGRPWHVPTLPAISSRAIAERTAALAGARAPRIMEVPYWVIKAMGLVQPFMREMRETRYQFDRPFLLDSSAFQETFGMSPTPLDEALKASLRS</sequence>
<dbReference type="OrthoDB" id="8205493at2"/>
<evidence type="ECO:0000259" key="1">
    <source>
        <dbReference type="Pfam" id="PF01370"/>
    </source>
</evidence>
<dbReference type="EMBL" id="BLAD01000053">
    <property type="protein sequence ID" value="GES01818.1"/>
    <property type="molecule type" value="Genomic_DNA"/>
</dbReference>
<dbReference type="Gene3D" id="3.40.50.720">
    <property type="entry name" value="NAD(P)-binding Rossmann-like Domain"/>
    <property type="match status" value="1"/>
</dbReference>
<comment type="caution">
    <text evidence="2">The sequence shown here is derived from an EMBL/GenBank/DDBJ whole genome shotgun (WGS) entry which is preliminary data.</text>
</comment>
<dbReference type="RefSeq" id="WP_155338078.1">
    <property type="nucleotide sequence ID" value="NZ_BAAABN010000030.1"/>
</dbReference>
<keyword evidence="3" id="KW-1185">Reference proteome</keyword>